<proteinExistence type="predicted"/>
<feature type="domain" description="Nuclear pore localisation protein NPL4 C-terminal" evidence="1">
    <location>
        <begin position="166"/>
        <end position="287"/>
    </location>
</feature>
<gene>
    <name evidence="2" type="ORF">M9Y10_001441</name>
</gene>
<dbReference type="InterPro" id="IPR016563">
    <property type="entry name" value="Npl4"/>
</dbReference>
<dbReference type="Proteomes" id="UP001470230">
    <property type="component" value="Unassembled WGS sequence"/>
</dbReference>
<protein>
    <recommendedName>
        <fullName evidence="1">Nuclear pore localisation protein NPL4 C-terminal domain-containing protein</fullName>
    </recommendedName>
</protein>
<dbReference type="InterPro" id="IPR007717">
    <property type="entry name" value="NPL4_C"/>
</dbReference>
<dbReference type="EMBL" id="JAPFFF010000001">
    <property type="protein sequence ID" value="KAK8899140.1"/>
    <property type="molecule type" value="Genomic_DNA"/>
</dbReference>
<keyword evidence="3" id="KW-1185">Reference proteome</keyword>
<sequence length="427" mass="49401">MRVWVYGPQGSANFSYLLNDDMDSFIEKVSNHFKIDPSQLKLFYDTFFEKPIKGYKGKIMNCLGKPDKLFIQYSGTLPNADICKKTSKDLSKKYLDFNDMNAADVKNISSQWGPNAISLCHFKHLHKNDPIIDKRLDSSCRLLIITKPSLDDFTNISLSQGFKNHRITFLFGRIDEIRGKATVHCSYEPEQTNYLDHVEFNDDFTVPLKIADLLGMKCIGMAISHKPPVGNNEKDKYFLTSYMVKLAATYQNKFGEYFTTLIISPANDLTNSSYFDAFQVKDGAMKLQSNDDLVLTNDFKELKFRKEINVYNVITDHCDVFHLLCNVGVKQFHGNKPMNYIKSKIPLHDFPHPSQFPDIKDFALYDEGHQKLPTWTKFFNFQLLCYMLSNLILSEYEMINFIDCIVHMKEPSVLIMDQIENFVKENL</sequence>
<dbReference type="PANTHER" id="PTHR12710">
    <property type="entry name" value="NUCLEAR PROTEIN LOCALIZATION 4"/>
    <property type="match status" value="1"/>
</dbReference>
<evidence type="ECO:0000313" key="2">
    <source>
        <dbReference type="EMBL" id="KAK8899140.1"/>
    </source>
</evidence>
<comment type="caution">
    <text evidence="2">The sequence shown here is derived from an EMBL/GenBank/DDBJ whole genome shotgun (WGS) entry which is preliminary data.</text>
</comment>
<name>A0ABR2L704_9EUKA</name>
<dbReference type="Pfam" id="PF05021">
    <property type="entry name" value="NPL4"/>
    <property type="match status" value="1"/>
</dbReference>
<evidence type="ECO:0000313" key="3">
    <source>
        <dbReference type="Proteomes" id="UP001470230"/>
    </source>
</evidence>
<accession>A0ABR2L704</accession>
<dbReference type="PANTHER" id="PTHR12710:SF0">
    <property type="entry name" value="NUCLEAR PROTEIN LOCALIZATION PROTEIN 4 HOMOLOG"/>
    <property type="match status" value="1"/>
</dbReference>
<reference evidence="2 3" key="1">
    <citation type="submission" date="2024-04" db="EMBL/GenBank/DDBJ databases">
        <title>Tritrichomonas musculus Genome.</title>
        <authorList>
            <person name="Alves-Ferreira E."/>
            <person name="Grigg M."/>
            <person name="Lorenzi H."/>
            <person name="Galac M."/>
        </authorList>
    </citation>
    <scope>NUCLEOTIDE SEQUENCE [LARGE SCALE GENOMIC DNA]</scope>
    <source>
        <strain evidence="2 3">EAF2021</strain>
    </source>
</reference>
<evidence type="ECO:0000259" key="1">
    <source>
        <dbReference type="Pfam" id="PF05021"/>
    </source>
</evidence>
<organism evidence="2 3">
    <name type="scientific">Tritrichomonas musculus</name>
    <dbReference type="NCBI Taxonomy" id="1915356"/>
    <lineage>
        <taxon>Eukaryota</taxon>
        <taxon>Metamonada</taxon>
        <taxon>Parabasalia</taxon>
        <taxon>Tritrichomonadida</taxon>
        <taxon>Tritrichomonadidae</taxon>
        <taxon>Tritrichomonas</taxon>
    </lineage>
</organism>